<keyword evidence="1" id="KW-0812">Transmembrane</keyword>
<evidence type="ECO:0000313" key="3">
    <source>
        <dbReference type="Proteomes" id="UP001319060"/>
    </source>
</evidence>
<gene>
    <name evidence="2" type="ORF">JYA64_13580</name>
</gene>
<feature type="transmembrane region" description="Helical" evidence="1">
    <location>
        <begin position="24"/>
        <end position="41"/>
    </location>
</feature>
<sequence>MHLIIAAVTLIAAWRWGDWKNWQLYYPTILFMIVGNFLYNILTYNYPIWMYQDSLFPNHTITDIFNSLVLFPAVILLYLPRFPKEGMIKKVRYIVLWVIVFVSVEWLLSYFGLFSYYNGWSIVWSLIFNIGMFTILKIHFQKPLLAWIISVIVILFLVIYFDVPIEKMR</sequence>
<keyword evidence="1" id="KW-1133">Transmembrane helix</keyword>
<dbReference type="InterPro" id="IPR048147">
    <property type="entry name" value="CBO0543-like"/>
</dbReference>
<evidence type="ECO:0000256" key="1">
    <source>
        <dbReference type="SAM" id="Phobius"/>
    </source>
</evidence>
<dbReference type="RefSeq" id="WP_188400672.1">
    <property type="nucleotide sequence ID" value="NZ_BMCE01000001.1"/>
</dbReference>
<dbReference type="EMBL" id="JAFHKS010000044">
    <property type="protein sequence ID" value="MBN3546331.1"/>
    <property type="molecule type" value="Genomic_DNA"/>
</dbReference>
<evidence type="ECO:0000313" key="2">
    <source>
        <dbReference type="EMBL" id="MBN3546331.1"/>
    </source>
</evidence>
<feature type="transmembrane region" description="Helical" evidence="1">
    <location>
        <begin position="91"/>
        <end position="111"/>
    </location>
</feature>
<feature type="transmembrane region" description="Helical" evidence="1">
    <location>
        <begin position="61"/>
        <end position="79"/>
    </location>
</feature>
<feature type="transmembrane region" description="Helical" evidence="1">
    <location>
        <begin position="117"/>
        <end position="136"/>
    </location>
</feature>
<name>A0ABS2ZEY6_9BACL</name>
<proteinExistence type="predicted"/>
<organism evidence="2 3">
    <name type="scientific">Fictibacillus barbaricus</name>
    <dbReference type="NCBI Taxonomy" id="182136"/>
    <lineage>
        <taxon>Bacteria</taxon>
        <taxon>Bacillati</taxon>
        <taxon>Bacillota</taxon>
        <taxon>Bacilli</taxon>
        <taxon>Bacillales</taxon>
        <taxon>Fictibacillaceae</taxon>
        <taxon>Fictibacillus</taxon>
    </lineage>
</organism>
<reference evidence="2 3" key="1">
    <citation type="submission" date="2021-01" db="EMBL/GenBank/DDBJ databases">
        <title>Genome Sequencing of Type Strains.</title>
        <authorList>
            <person name="Lemaire J.F."/>
            <person name="Inderbitzin P."/>
            <person name="Collins S.B."/>
            <person name="Wespe N."/>
            <person name="Knight-Connoni V."/>
        </authorList>
    </citation>
    <scope>NUCLEOTIDE SEQUENCE [LARGE SCALE GENOMIC DNA]</scope>
    <source>
        <strain evidence="2 3">DSM 14730</strain>
    </source>
</reference>
<accession>A0ABS2ZEY6</accession>
<feature type="transmembrane region" description="Helical" evidence="1">
    <location>
        <begin position="143"/>
        <end position="161"/>
    </location>
</feature>
<dbReference type="NCBIfam" id="NF041644">
    <property type="entry name" value="CBO0543_fam"/>
    <property type="match status" value="1"/>
</dbReference>
<keyword evidence="3" id="KW-1185">Reference proteome</keyword>
<protein>
    <submittedName>
        <fullName evidence="2">Uncharacterized protein</fullName>
    </submittedName>
</protein>
<dbReference type="Proteomes" id="UP001319060">
    <property type="component" value="Unassembled WGS sequence"/>
</dbReference>
<keyword evidence="1" id="KW-0472">Membrane</keyword>
<comment type="caution">
    <text evidence="2">The sequence shown here is derived from an EMBL/GenBank/DDBJ whole genome shotgun (WGS) entry which is preliminary data.</text>
</comment>